<protein>
    <submittedName>
        <fullName evidence="2">Uncharacterized protein</fullName>
    </submittedName>
</protein>
<sequence>MKSSEQFKCIYQEIAQKYENCWPPEEQRGLRRKIDRFTEPETGAENFSKKGSRDGEKKQLRKR</sequence>
<reference evidence="2 3" key="1">
    <citation type="journal article" date="2018" name="Sci. Rep.">
        <title>Genomic signatures of local adaptation to the degree of environmental predictability in rotifers.</title>
        <authorList>
            <person name="Franch-Gras L."/>
            <person name="Hahn C."/>
            <person name="Garcia-Roger E.M."/>
            <person name="Carmona M.J."/>
            <person name="Serra M."/>
            <person name="Gomez A."/>
        </authorList>
    </citation>
    <scope>NUCLEOTIDE SEQUENCE [LARGE SCALE GENOMIC DNA]</scope>
    <source>
        <strain evidence="2">HYR1</strain>
    </source>
</reference>
<feature type="compositionally biased region" description="Basic and acidic residues" evidence="1">
    <location>
        <begin position="47"/>
        <end position="63"/>
    </location>
</feature>
<keyword evidence="3" id="KW-1185">Reference proteome</keyword>
<evidence type="ECO:0000313" key="2">
    <source>
        <dbReference type="EMBL" id="RMZ98073.1"/>
    </source>
</evidence>
<comment type="caution">
    <text evidence="2">The sequence shown here is derived from an EMBL/GenBank/DDBJ whole genome shotgun (WGS) entry which is preliminary data.</text>
</comment>
<gene>
    <name evidence="2" type="ORF">BpHYR1_045030</name>
</gene>
<feature type="region of interest" description="Disordered" evidence="1">
    <location>
        <begin position="32"/>
        <end position="63"/>
    </location>
</feature>
<dbReference type="Proteomes" id="UP000276133">
    <property type="component" value="Unassembled WGS sequence"/>
</dbReference>
<accession>A0A3M7PGD4</accession>
<name>A0A3M7PGD4_BRAPC</name>
<dbReference type="AlphaFoldDB" id="A0A3M7PGD4"/>
<proteinExistence type="predicted"/>
<evidence type="ECO:0000256" key="1">
    <source>
        <dbReference type="SAM" id="MobiDB-lite"/>
    </source>
</evidence>
<dbReference type="EMBL" id="REGN01011002">
    <property type="protein sequence ID" value="RMZ98073.1"/>
    <property type="molecule type" value="Genomic_DNA"/>
</dbReference>
<evidence type="ECO:0000313" key="3">
    <source>
        <dbReference type="Proteomes" id="UP000276133"/>
    </source>
</evidence>
<organism evidence="2 3">
    <name type="scientific">Brachionus plicatilis</name>
    <name type="common">Marine rotifer</name>
    <name type="synonym">Brachionus muelleri</name>
    <dbReference type="NCBI Taxonomy" id="10195"/>
    <lineage>
        <taxon>Eukaryota</taxon>
        <taxon>Metazoa</taxon>
        <taxon>Spiralia</taxon>
        <taxon>Gnathifera</taxon>
        <taxon>Rotifera</taxon>
        <taxon>Eurotatoria</taxon>
        <taxon>Monogononta</taxon>
        <taxon>Pseudotrocha</taxon>
        <taxon>Ploima</taxon>
        <taxon>Brachionidae</taxon>
        <taxon>Brachionus</taxon>
    </lineage>
</organism>